<evidence type="ECO:0000313" key="3">
    <source>
        <dbReference type="Proteomes" id="UP001302949"/>
    </source>
</evidence>
<dbReference type="Proteomes" id="UP001302949">
    <property type="component" value="Unassembled WGS sequence"/>
</dbReference>
<dbReference type="SUPFAM" id="SSF74653">
    <property type="entry name" value="TolA/TonB C-terminal domain"/>
    <property type="match status" value="1"/>
</dbReference>
<comment type="caution">
    <text evidence="2">The sequence shown here is derived from an EMBL/GenBank/DDBJ whole genome shotgun (WGS) entry which is preliminary data.</text>
</comment>
<dbReference type="InterPro" id="IPR037682">
    <property type="entry name" value="TonB_C"/>
</dbReference>
<accession>A0ABU5QBY1</accession>
<gene>
    <name evidence="2" type="ORF">VB248_14385</name>
</gene>
<dbReference type="Pfam" id="PF03544">
    <property type="entry name" value="TonB_C"/>
    <property type="match status" value="1"/>
</dbReference>
<evidence type="ECO:0000259" key="1">
    <source>
        <dbReference type="Pfam" id="PF03544"/>
    </source>
</evidence>
<reference evidence="2 3" key="1">
    <citation type="submission" date="2023-12" db="EMBL/GenBank/DDBJ databases">
        <title>Novel species of the genus Arcicella isolated from rivers.</title>
        <authorList>
            <person name="Lu H."/>
        </authorList>
    </citation>
    <scope>NUCLEOTIDE SEQUENCE [LARGE SCALE GENOMIC DNA]</scope>
    <source>
        <strain evidence="2 3">KCTC 23307</strain>
    </source>
</reference>
<name>A0ABU5QBY1_9BACT</name>
<protein>
    <recommendedName>
        <fullName evidence="1">TonB C-terminal domain-containing protein</fullName>
    </recommendedName>
</protein>
<dbReference type="Gene3D" id="3.30.1150.10">
    <property type="match status" value="1"/>
</dbReference>
<dbReference type="EMBL" id="JAYFUM010000017">
    <property type="protein sequence ID" value="MEA5140336.1"/>
    <property type="molecule type" value="Genomic_DNA"/>
</dbReference>
<feature type="domain" description="TonB C-terminal" evidence="1">
    <location>
        <begin position="105"/>
        <end position="166"/>
    </location>
</feature>
<organism evidence="2 3">
    <name type="scientific">Arcicella rigui</name>
    <dbReference type="NCBI Taxonomy" id="797020"/>
    <lineage>
        <taxon>Bacteria</taxon>
        <taxon>Pseudomonadati</taxon>
        <taxon>Bacteroidota</taxon>
        <taxon>Cytophagia</taxon>
        <taxon>Cytophagales</taxon>
        <taxon>Flectobacillaceae</taxon>
        <taxon>Arcicella</taxon>
    </lineage>
</organism>
<dbReference type="RefSeq" id="WP_323297491.1">
    <property type="nucleotide sequence ID" value="NZ_JAYFUM010000017.1"/>
</dbReference>
<keyword evidence="3" id="KW-1185">Reference proteome</keyword>
<proteinExistence type="predicted"/>
<sequence length="166" mass="18552">MKNFINALFVIAVLGTQANAQKSSVPSAAFSEKDRNLITSVLEVRNSSASYKDKERSTHFKSMAVDTDSTYYDVEVPASFPGGQQRLNEFIKQNLVVPQDAKGKTIVVRFKVERYGEVNRVHIIDYCSNVNMGAEAIKVVKKMGPWNPAKIQGIEVASFYELPIKF</sequence>
<evidence type="ECO:0000313" key="2">
    <source>
        <dbReference type="EMBL" id="MEA5140336.1"/>
    </source>
</evidence>